<dbReference type="NCBIfam" id="TIGR01128">
    <property type="entry name" value="holA"/>
    <property type="match status" value="1"/>
</dbReference>
<accession>A0A521BUD7</accession>
<dbReference type="GO" id="GO:0009360">
    <property type="term" value="C:DNA polymerase III complex"/>
    <property type="evidence" value="ECO:0007669"/>
    <property type="project" value="InterPro"/>
</dbReference>
<protein>
    <recommendedName>
        <fullName evidence="2">DNA polymerase III subunit delta</fullName>
        <ecNumber evidence="1">2.7.7.7</ecNumber>
    </recommendedName>
</protein>
<organism evidence="11 12">
    <name type="scientific">Melghirimyces algeriensis</name>
    <dbReference type="NCBI Taxonomy" id="910412"/>
    <lineage>
        <taxon>Bacteria</taxon>
        <taxon>Bacillati</taxon>
        <taxon>Bacillota</taxon>
        <taxon>Bacilli</taxon>
        <taxon>Bacillales</taxon>
        <taxon>Thermoactinomycetaceae</taxon>
        <taxon>Melghirimyces</taxon>
    </lineage>
</organism>
<evidence type="ECO:0000256" key="6">
    <source>
        <dbReference type="ARBA" id="ARBA00022932"/>
    </source>
</evidence>
<keyword evidence="6" id="KW-0239">DNA-directed DNA polymerase</keyword>
<keyword evidence="3" id="KW-0808">Transferase</keyword>
<comment type="similarity">
    <text evidence="7">Belongs to the DNA polymerase HolA subunit family.</text>
</comment>
<dbReference type="Pfam" id="PF21694">
    <property type="entry name" value="DNA_pol3_delta_C"/>
    <property type="match status" value="1"/>
</dbReference>
<dbReference type="Gene3D" id="1.10.8.60">
    <property type="match status" value="1"/>
</dbReference>
<keyword evidence="4" id="KW-0548">Nucleotidyltransferase</keyword>
<dbReference type="InterPro" id="IPR008921">
    <property type="entry name" value="DNA_pol3_clamp-load_cplx_C"/>
</dbReference>
<evidence type="ECO:0000256" key="1">
    <source>
        <dbReference type="ARBA" id="ARBA00012417"/>
    </source>
</evidence>
<feature type="domain" description="DNA polymerase III delta N-terminal" evidence="9">
    <location>
        <begin position="18"/>
        <end position="139"/>
    </location>
</feature>
<dbReference type="EMBL" id="FXTI01000002">
    <property type="protein sequence ID" value="SMO50763.1"/>
    <property type="molecule type" value="Genomic_DNA"/>
</dbReference>
<dbReference type="AlphaFoldDB" id="A0A521BUD7"/>
<evidence type="ECO:0000259" key="10">
    <source>
        <dbReference type="Pfam" id="PF21694"/>
    </source>
</evidence>
<keyword evidence="12" id="KW-1185">Reference proteome</keyword>
<dbReference type="Gene3D" id="3.40.50.300">
    <property type="entry name" value="P-loop containing nucleotide triphosphate hydrolases"/>
    <property type="match status" value="1"/>
</dbReference>
<evidence type="ECO:0000313" key="11">
    <source>
        <dbReference type="EMBL" id="SMO50763.1"/>
    </source>
</evidence>
<dbReference type="Proteomes" id="UP000315636">
    <property type="component" value="Unassembled WGS sequence"/>
</dbReference>
<sequence length="337" mass="38666">MDSKLSQEIRSGRIAPVYLFYGTETFLMEEILQEIEKQVLVSENNRDWNCIVLDLDETPVQDLVREAETPSFFGEQRLVVGKNAWFLTTRGKEKQEHRPEELLQYAKNPLEENVLILTVPAEKLDGRKKVVKELKKHVREAVFPPLDSSALKRWVTNRVKRTGVQADSQTVESLIRQTGPNLRLLDMEISKLVTYVGSSGRITPDTVSELVPRTLEQDVFKLVDRVARRKTGEAMAVYYDLLENREEPLRILALIIRQFRMMLQVKVLAVQGMSEREMASALKVHPYPVKLALQQGKSHPEKTLRHLLYQAIEADQAIKSGRIDKSLAVERLILSVR</sequence>
<dbReference type="GO" id="GO:0006261">
    <property type="term" value="P:DNA-templated DNA replication"/>
    <property type="evidence" value="ECO:0007669"/>
    <property type="project" value="TreeGrafter"/>
</dbReference>
<evidence type="ECO:0000256" key="7">
    <source>
        <dbReference type="ARBA" id="ARBA00034754"/>
    </source>
</evidence>
<dbReference type="InterPro" id="IPR005790">
    <property type="entry name" value="DNA_polIII_delta"/>
</dbReference>
<feature type="domain" description="DNA polymerase III delta subunit-like C-terminal" evidence="10">
    <location>
        <begin position="216"/>
        <end position="335"/>
    </location>
</feature>
<comment type="catalytic activity">
    <reaction evidence="8">
        <text>DNA(n) + a 2'-deoxyribonucleoside 5'-triphosphate = DNA(n+1) + diphosphate</text>
        <dbReference type="Rhea" id="RHEA:22508"/>
        <dbReference type="Rhea" id="RHEA-COMP:17339"/>
        <dbReference type="Rhea" id="RHEA-COMP:17340"/>
        <dbReference type="ChEBI" id="CHEBI:33019"/>
        <dbReference type="ChEBI" id="CHEBI:61560"/>
        <dbReference type="ChEBI" id="CHEBI:173112"/>
        <dbReference type="EC" id="2.7.7.7"/>
    </reaction>
</comment>
<dbReference type="InterPro" id="IPR027417">
    <property type="entry name" value="P-loop_NTPase"/>
</dbReference>
<dbReference type="SUPFAM" id="SSF48019">
    <property type="entry name" value="post-AAA+ oligomerization domain-like"/>
    <property type="match status" value="1"/>
</dbReference>
<gene>
    <name evidence="11" type="ORF">SAMN06264849_102426</name>
</gene>
<dbReference type="SUPFAM" id="SSF52540">
    <property type="entry name" value="P-loop containing nucleoside triphosphate hydrolases"/>
    <property type="match status" value="1"/>
</dbReference>
<evidence type="ECO:0000313" key="12">
    <source>
        <dbReference type="Proteomes" id="UP000315636"/>
    </source>
</evidence>
<dbReference type="Gene3D" id="1.20.272.10">
    <property type="match status" value="1"/>
</dbReference>
<evidence type="ECO:0000256" key="3">
    <source>
        <dbReference type="ARBA" id="ARBA00022679"/>
    </source>
</evidence>
<dbReference type="RefSeq" id="WP_142504701.1">
    <property type="nucleotide sequence ID" value="NZ_FXTI01000002.1"/>
</dbReference>
<dbReference type="InterPro" id="IPR010372">
    <property type="entry name" value="DNA_pol3_delta_N"/>
</dbReference>
<dbReference type="OrthoDB" id="9775929at2"/>
<dbReference type="GO" id="GO:0003677">
    <property type="term" value="F:DNA binding"/>
    <property type="evidence" value="ECO:0007669"/>
    <property type="project" value="InterPro"/>
</dbReference>
<dbReference type="PANTHER" id="PTHR34388">
    <property type="entry name" value="DNA POLYMERASE III SUBUNIT DELTA"/>
    <property type="match status" value="1"/>
</dbReference>
<reference evidence="11 12" key="1">
    <citation type="submission" date="2017-05" db="EMBL/GenBank/DDBJ databases">
        <authorList>
            <person name="Varghese N."/>
            <person name="Submissions S."/>
        </authorList>
    </citation>
    <scope>NUCLEOTIDE SEQUENCE [LARGE SCALE GENOMIC DNA]</scope>
    <source>
        <strain evidence="11 12">DSM 45474</strain>
    </source>
</reference>
<evidence type="ECO:0000256" key="2">
    <source>
        <dbReference type="ARBA" id="ARBA00017703"/>
    </source>
</evidence>
<dbReference type="PANTHER" id="PTHR34388:SF1">
    <property type="entry name" value="DNA POLYMERASE III SUBUNIT DELTA"/>
    <property type="match status" value="1"/>
</dbReference>
<dbReference type="EC" id="2.7.7.7" evidence="1"/>
<evidence type="ECO:0000256" key="4">
    <source>
        <dbReference type="ARBA" id="ARBA00022695"/>
    </source>
</evidence>
<evidence type="ECO:0000256" key="5">
    <source>
        <dbReference type="ARBA" id="ARBA00022705"/>
    </source>
</evidence>
<evidence type="ECO:0000256" key="8">
    <source>
        <dbReference type="ARBA" id="ARBA00049244"/>
    </source>
</evidence>
<evidence type="ECO:0000259" key="9">
    <source>
        <dbReference type="Pfam" id="PF06144"/>
    </source>
</evidence>
<keyword evidence="5" id="KW-0235">DNA replication</keyword>
<proteinExistence type="inferred from homology"/>
<dbReference type="GO" id="GO:0003887">
    <property type="term" value="F:DNA-directed DNA polymerase activity"/>
    <property type="evidence" value="ECO:0007669"/>
    <property type="project" value="UniProtKB-KW"/>
</dbReference>
<name>A0A521BUD7_9BACL</name>
<dbReference type="Pfam" id="PF06144">
    <property type="entry name" value="DNA_pol3_delta"/>
    <property type="match status" value="1"/>
</dbReference>
<dbReference type="InterPro" id="IPR048466">
    <property type="entry name" value="DNA_pol3_delta-like_C"/>
</dbReference>